<dbReference type="InterPro" id="IPR007492">
    <property type="entry name" value="LytTR_DNA-bd_dom"/>
</dbReference>
<sequence>MEPLKVLIVDDEQPARVELRFLLQQHPGLTIVGEAEDGLEAIEKTVALKPDVVFMDIEMGSVTGYEAAQQILSRQPAPLIVFATAYDTHAIEAFEIGAVDYILKPFEESRVAQTVARLKRLREQSNDWLQAVEQVRQIISPQLPRVKKIGLEKNGRIVMVNFSEIIYAEARDKSVTVTTEQGPLLFPGTLSELEERLSKHTFLRVHRSFLVNLEQVTGVIPWFKGTYWLTLHNSEDMKVPVSKSMVKTVKELLNIA</sequence>
<reference evidence="6 7" key="1">
    <citation type="submission" date="2011-05" db="EMBL/GenBank/DDBJ databases">
        <title>Complete sequence of Desulfotomaculum carboxydivorans CO-1-SRB.</title>
        <authorList>
            <consortium name="US DOE Joint Genome Institute"/>
            <person name="Lucas S."/>
            <person name="Han J."/>
            <person name="Lapidus A."/>
            <person name="Cheng J.-F."/>
            <person name="Goodwin L."/>
            <person name="Pitluck S."/>
            <person name="Peters L."/>
            <person name="Mikhailova N."/>
            <person name="Lu M."/>
            <person name="Han C."/>
            <person name="Tapia R."/>
            <person name="Land M."/>
            <person name="Hauser L."/>
            <person name="Kyrpides N."/>
            <person name="Ivanova N."/>
            <person name="Pagani I."/>
            <person name="Stams A."/>
            <person name="Plugge C."/>
            <person name="Muyzer G."/>
            <person name="Kuever J."/>
            <person name="Parshina S."/>
            <person name="Ivanova A."/>
            <person name="Nazina T."/>
            <person name="Woyke T."/>
        </authorList>
    </citation>
    <scope>NUCLEOTIDE SEQUENCE [LARGE SCALE GENOMIC DNA]</scope>
    <source>
        <strain evidence="7">DSM 14880 / VKM B-2319 / CO-1-SRB</strain>
    </source>
</reference>
<feature type="domain" description="Response regulatory" evidence="4">
    <location>
        <begin position="5"/>
        <end position="119"/>
    </location>
</feature>
<dbReference type="PROSITE" id="PS50110">
    <property type="entry name" value="RESPONSE_REGULATORY"/>
    <property type="match status" value="1"/>
</dbReference>
<evidence type="ECO:0000259" key="5">
    <source>
        <dbReference type="PROSITE" id="PS50930"/>
    </source>
</evidence>
<dbReference type="SMART" id="SM00850">
    <property type="entry name" value="LytTR"/>
    <property type="match status" value="1"/>
</dbReference>
<dbReference type="GO" id="GO:0000156">
    <property type="term" value="F:phosphorelay response regulator activity"/>
    <property type="evidence" value="ECO:0007669"/>
    <property type="project" value="InterPro"/>
</dbReference>
<evidence type="ECO:0000256" key="1">
    <source>
        <dbReference type="ARBA" id="ARBA00018672"/>
    </source>
</evidence>
<dbReference type="PANTHER" id="PTHR37299:SF1">
    <property type="entry name" value="STAGE 0 SPORULATION PROTEIN A HOMOLOG"/>
    <property type="match status" value="1"/>
</dbReference>
<dbReference type="EMBL" id="CP002736">
    <property type="protein sequence ID" value="AEF93843.1"/>
    <property type="molecule type" value="Genomic_DNA"/>
</dbReference>
<dbReference type="AlphaFoldDB" id="F6B2L4"/>
<dbReference type="GO" id="GO:0003677">
    <property type="term" value="F:DNA binding"/>
    <property type="evidence" value="ECO:0007669"/>
    <property type="project" value="InterPro"/>
</dbReference>
<dbReference type="SMART" id="SM00448">
    <property type="entry name" value="REC"/>
    <property type="match status" value="1"/>
</dbReference>
<dbReference type="RefSeq" id="WP_003540355.1">
    <property type="nucleotide sequence ID" value="NC_015565.1"/>
</dbReference>
<name>F6B2L4_DESCC</name>
<organism evidence="6 7">
    <name type="scientific">Desulfotomaculum nigrificans (strain DSM 14880 / VKM B-2319 / CO-1-SRB)</name>
    <name type="common">Desulfotomaculum carboxydivorans</name>
    <dbReference type="NCBI Taxonomy" id="868595"/>
    <lineage>
        <taxon>Bacteria</taxon>
        <taxon>Bacillati</taxon>
        <taxon>Bacillota</taxon>
        <taxon>Clostridia</taxon>
        <taxon>Eubacteriales</taxon>
        <taxon>Desulfotomaculaceae</taxon>
        <taxon>Desulfotomaculum</taxon>
    </lineage>
</organism>
<feature type="domain" description="HTH LytTR-type" evidence="5">
    <location>
        <begin position="149"/>
        <end position="255"/>
    </location>
</feature>
<accession>F6B2L4</accession>
<dbReference type="KEGG" id="dca:Desca_0967"/>
<dbReference type="PANTHER" id="PTHR37299">
    <property type="entry name" value="TRANSCRIPTIONAL REGULATOR-RELATED"/>
    <property type="match status" value="1"/>
</dbReference>
<keyword evidence="3" id="KW-0597">Phosphoprotein</keyword>
<evidence type="ECO:0000256" key="3">
    <source>
        <dbReference type="PROSITE-ProRule" id="PRU00169"/>
    </source>
</evidence>
<dbReference type="HOGENOM" id="CLU_000445_14_1_9"/>
<dbReference type="Gene3D" id="3.40.50.2300">
    <property type="match status" value="1"/>
</dbReference>
<dbReference type="SUPFAM" id="SSF52172">
    <property type="entry name" value="CheY-like"/>
    <property type="match status" value="1"/>
</dbReference>
<evidence type="ECO:0000313" key="6">
    <source>
        <dbReference type="EMBL" id="AEF93843.1"/>
    </source>
</evidence>
<dbReference type="InterPro" id="IPR001789">
    <property type="entry name" value="Sig_transdc_resp-reg_receiver"/>
</dbReference>
<dbReference type="InterPro" id="IPR046947">
    <property type="entry name" value="LytR-like"/>
</dbReference>
<evidence type="ECO:0000256" key="2">
    <source>
        <dbReference type="ARBA" id="ARBA00024867"/>
    </source>
</evidence>
<dbReference type="Pfam" id="PF00072">
    <property type="entry name" value="Response_reg"/>
    <property type="match status" value="1"/>
</dbReference>
<keyword evidence="7" id="KW-1185">Reference proteome</keyword>
<proteinExistence type="predicted"/>
<dbReference type="eggNOG" id="COG3279">
    <property type="taxonomic scope" value="Bacteria"/>
</dbReference>
<dbReference type="Proteomes" id="UP000009226">
    <property type="component" value="Chromosome"/>
</dbReference>
<gene>
    <name evidence="6" type="ordered locus">Desca_0967</name>
</gene>
<dbReference type="Gene3D" id="2.40.50.1020">
    <property type="entry name" value="LytTr DNA-binding domain"/>
    <property type="match status" value="1"/>
</dbReference>
<evidence type="ECO:0000259" key="4">
    <source>
        <dbReference type="PROSITE" id="PS50110"/>
    </source>
</evidence>
<evidence type="ECO:0000313" key="7">
    <source>
        <dbReference type="Proteomes" id="UP000009226"/>
    </source>
</evidence>
<comment type="function">
    <text evidence="2">May play the central regulatory role in sporulation. It may be an element of the effector pathway responsible for the activation of sporulation genes in response to nutritional stress. Spo0A may act in concert with spo0H (a sigma factor) to control the expression of some genes that are critical to the sporulation process.</text>
</comment>
<dbReference type="InterPro" id="IPR011006">
    <property type="entry name" value="CheY-like_superfamily"/>
</dbReference>
<dbReference type="Pfam" id="PF04397">
    <property type="entry name" value="LytTR"/>
    <property type="match status" value="1"/>
</dbReference>
<protein>
    <recommendedName>
        <fullName evidence="1">Stage 0 sporulation protein A homolog</fullName>
    </recommendedName>
</protein>
<feature type="modified residue" description="4-aspartylphosphate" evidence="3">
    <location>
        <position position="56"/>
    </location>
</feature>
<dbReference type="STRING" id="868595.Desca_0967"/>
<dbReference type="PROSITE" id="PS50930">
    <property type="entry name" value="HTH_LYTTR"/>
    <property type="match status" value="1"/>
</dbReference>
<dbReference type="CDD" id="cd17532">
    <property type="entry name" value="REC_LytTR_AlgR-like"/>
    <property type="match status" value="1"/>
</dbReference>